<feature type="coiled-coil region" evidence="1">
    <location>
        <begin position="361"/>
        <end position="395"/>
    </location>
</feature>
<dbReference type="Proteomes" id="UP000232323">
    <property type="component" value="Unassembled WGS sequence"/>
</dbReference>
<name>A0A250XKW4_9CHLO</name>
<feature type="coiled-coil region" evidence="1">
    <location>
        <begin position="1450"/>
        <end position="1617"/>
    </location>
</feature>
<accession>A0A250XKW4</accession>
<keyword evidence="3" id="KW-0472">Membrane</keyword>
<comment type="caution">
    <text evidence="4">The sequence shown here is derived from an EMBL/GenBank/DDBJ whole genome shotgun (WGS) entry which is preliminary data.</text>
</comment>
<sequence>MSDIAQARLAYKELGKQKLADFKAKRAGLIKSVPPELALEKGDPSSIPGLQNDGLQSSCLKYVLQEEPSPSEYSQELNEDPHSCSFLSVQGQNTSSESEARGVESSHNSLTSLLSHQSLIVAAPMSSPQRTATVFGAMPNSSFQGLLHTSPSKGLPAEDVSPDMGTEGVMNQLHVSPDMGSEGVMNQLHVSPDMGSEGVMNQLHVSPDMSSEGVMNQLHVSPDMGSEGVMNQLHSELFHLRSSYTQALATQDELSKQLTGVKEEYQLLQKELIDVKRKAEEKHKMDLERFQKDAAEELACALKVEEDIKIGLQQRIKLLQLEEVGLRQLMEETIVELNSWREVANSLSSQLGSKVSELEHALNQAAQMPELEERCSQLNKQLQSALTDNSVLKQERLCLEQSSAELQLQLSQATQQLISQAEDHSKIQLQLQAMQQDVEEAAESKMVQAVHTAGGFSSSCDDKDLICEEQSGCPCRLKPRAAVEEEESPSRLKPRAAVEEEESPSMSADGMEVKLLQQHLRDQQERESVLESRFEECKARLEDISEQRDALKEAVEDLQAESRALYQSNQKYMVEVQQYKLDLDRIPDLEGQVSALQALVLVDGKGSLATDVSGEALEAQDSMKGVYHDLEIKLDKISSISEHQNHLVQLREEHVQELLQQAVKLREEHAQELLQLTLQLKEEHAQELVQQVSLLKHQHGEALANQESIVADLKGQLLSLEGSPQKSSDLQSKLSRSKAQLEMMKLSLKLQKEVSDNLKVELDALHGENTRLQQLLDSSSQPSVQTVQETSLSEVLQQLEEARTAYSQASSQLEALVQEHAIPVQQRQGGMDVLDEVNKEKELEELQRALEEAESEIERLGKLEAKRVEEVEQLACKLRGAELEYQVALLAQSEALQREQDVKGELMLLRAQMHVVQRSGEEALVQAQKEAEEKLSAALQEAKRDREDLLLKLHPATRVDQDAGAASIEPSELSVQGGCTEEVLKQHLKHAEERAAESEGKLVALKEKLGVAKLKYHRMQATCQERKEEVIALKAEMKLKEQAFAEETECLKGLLEGLRAQLAGQQQQQVPGPEVRHANDSPLPMPSHEQQYQDAGPPSKGTAVMLAEGRGDVETHLVMSPSVGFGVQHDVEEELRRQVEELKRYVSVLEDRQSLVSHHASNLEAALRDASAAAENQIEGAQNEERSISGEYGLKYEMTVLHNQSPQPGLTTASDLGEVDVDNLVEEVEALSSQLASVTADKAALSEELDGLRSQVQADRHLLEAERDRTAALEKELETWRLEVEVKTSEVRRLEDSVLGLQREIERQAQQIIAEGLERLRRASEREATLLEELEGLRLSVEVLQGEALVARQNANQDLELLRHELSTVRKDLDVSQAQLHVHQQTVIQASSRVEEVEVRLLQESALRQSLTEDLHAVRAEHVEALTQLQEVGARHDKLLLKMTERELHISGLGEKCQRLEANVLEAQSEAAEALGRAKAWQERVNELDDLLQEASSQKQSGTEKQEAELRRAQVELAEATSSLEEVRQGCAYLEDEVSNLQQMLETVTREKEELLQRSQLQAELLRNQQVQHATVQQVDAVKQQYERQLSEQAAAAEEQRQQLELAAAAAAVLQHQVVYLEQEMAVLVEERAGQSIKSRGSVVPYTDVALQSGLVGSSELQGQEFKTQACRQPAFQSEPYTITARQPVSSRDNQSLQSSLASSRTIAPASDKSATADREAAGLLDAMSLKVLRLEEALKEEQQRSAEYYTQLMEAAKYGSMEAAKYAHGPPPAVHGGGVGGMMVGPPDSTSVRVLPESSYLVLGGGAGKKQDDEVMPHRSAAGLLTRVYDPESALLQGGSATFQPLAGWLRGRGGAVGGTLAWGAAVLDVGTVALYRRPAARVLLFAYIVLLHLAVLLL</sequence>
<feature type="coiled-coil region" evidence="1">
    <location>
        <begin position="648"/>
        <end position="686"/>
    </location>
</feature>
<reference evidence="4 5" key="1">
    <citation type="submission" date="2017-08" db="EMBL/GenBank/DDBJ databases">
        <title>Acidophilic green algal genome provides insights into adaptation to an acidic environment.</title>
        <authorList>
            <person name="Hirooka S."/>
            <person name="Hirose Y."/>
            <person name="Kanesaki Y."/>
            <person name="Higuchi S."/>
            <person name="Fujiwara T."/>
            <person name="Onuma R."/>
            <person name="Era A."/>
            <person name="Ohbayashi R."/>
            <person name="Uzuka A."/>
            <person name="Nozaki H."/>
            <person name="Yoshikawa H."/>
            <person name="Miyagishima S.Y."/>
        </authorList>
    </citation>
    <scope>NUCLEOTIDE SEQUENCE [LARGE SCALE GENOMIC DNA]</scope>
    <source>
        <strain evidence="4 5">NIES-2499</strain>
    </source>
</reference>
<feature type="compositionally biased region" description="Polar residues" evidence="2">
    <location>
        <begin position="85"/>
        <end position="97"/>
    </location>
</feature>
<evidence type="ECO:0000256" key="1">
    <source>
        <dbReference type="SAM" id="Coils"/>
    </source>
</evidence>
<feature type="coiled-coil region" evidence="1">
    <location>
        <begin position="1725"/>
        <end position="1752"/>
    </location>
</feature>
<evidence type="ECO:0000313" key="5">
    <source>
        <dbReference type="Proteomes" id="UP000232323"/>
    </source>
</evidence>
<protein>
    <submittedName>
        <fullName evidence="4">Uncharacterized protein</fullName>
    </submittedName>
</protein>
<feature type="coiled-coil region" evidence="1">
    <location>
        <begin position="981"/>
        <end position="1008"/>
    </location>
</feature>
<keyword evidence="3" id="KW-1133">Transmembrane helix</keyword>
<feature type="coiled-coil region" evidence="1">
    <location>
        <begin position="921"/>
        <end position="952"/>
    </location>
</feature>
<gene>
    <name evidence="4" type="ORF">CEUSTIGMA_g11143.t1</name>
</gene>
<feature type="coiled-coil region" evidence="1">
    <location>
        <begin position="1132"/>
        <end position="1184"/>
    </location>
</feature>
<keyword evidence="5" id="KW-1185">Reference proteome</keyword>
<feature type="compositionally biased region" description="Polar residues" evidence="2">
    <location>
        <begin position="1681"/>
        <end position="1706"/>
    </location>
</feature>
<feature type="coiled-coil region" evidence="1">
    <location>
        <begin position="251"/>
        <end position="282"/>
    </location>
</feature>
<dbReference type="EMBL" id="BEGY01000105">
    <property type="protein sequence ID" value="GAX83718.1"/>
    <property type="molecule type" value="Genomic_DNA"/>
</dbReference>
<feature type="region of interest" description="Disordered" evidence="2">
    <location>
        <begin position="68"/>
        <end position="109"/>
    </location>
</feature>
<organism evidence="4 5">
    <name type="scientific">Chlamydomonas eustigma</name>
    <dbReference type="NCBI Taxonomy" id="1157962"/>
    <lineage>
        <taxon>Eukaryota</taxon>
        <taxon>Viridiplantae</taxon>
        <taxon>Chlorophyta</taxon>
        <taxon>core chlorophytes</taxon>
        <taxon>Chlorophyceae</taxon>
        <taxon>CS clade</taxon>
        <taxon>Chlamydomonadales</taxon>
        <taxon>Chlamydomonadaceae</taxon>
        <taxon>Chlamydomonas</taxon>
    </lineage>
</organism>
<dbReference type="STRING" id="1157962.A0A250XKW4"/>
<feature type="transmembrane region" description="Helical" evidence="3">
    <location>
        <begin position="1881"/>
        <end position="1899"/>
    </location>
</feature>
<evidence type="ECO:0000256" key="3">
    <source>
        <dbReference type="SAM" id="Phobius"/>
    </source>
</evidence>
<keyword evidence="1" id="KW-0175">Coiled coil</keyword>
<feature type="region of interest" description="Disordered" evidence="2">
    <location>
        <begin position="1681"/>
        <end position="1715"/>
    </location>
</feature>
<evidence type="ECO:0000313" key="4">
    <source>
        <dbReference type="EMBL" id="GAX83718.1"/>
    </source>
</evidence>
<proteinExistence type="predicted"/>
<feature type="region of interest" description="Disordered" evidence="2">
    <location>
        <begin position="481"/>
        <end position="508"/>
    </location>
</feature>
<feature type="compositionally biased region" description="Low complexity" evidence="2">
    <location>
        <begin position="1063"/>
        <end position="1073"/>
    </location>
</feature>
<feature type="coiled-coil region" evidence="1">
    <location>
        <begin position="1221"/>
        <end position="1372"/>
    </location>
</feature>
<feature type="region of interest" description="Disordered" evidence="2">
    <location>
        <begin position="1063"/>
        <end position="1100"/>
    </location>
</feature>
<evidence type="ECO:0000256" key="2">
    <source>
        <dbReference type="SAM" id="MobiDB-lite"/>
    </source>
</evidence>
<keyword evidence="3" id="KW-0812">Transmembrane</keyword>
<feature type="coiled-coil region" evidence="1">
    <location>
        <begin position="534"/>
        <end position="568"/>
    </location>
</feature>
<feature type="coiled-coil region" evidence="1">
    <location>
        <begin position="792"/>
        <end position="866"/>
    </location>
</feature>